<dbReference type="InterPro" id="IPR036514">
    <property type="entry name" value="SGNH_hydro_sf"/>
</dbReference>
<evidence type="ECO:0008006" key="2">
    <source>
        <dbReference type="Google" id="ProtNLM"/>
    </source>
</evidence>
<name>X0XBP8_9ZZZZ</name>
<comment type="caution">
    <text evidence="1">The sequence shown here is derived from an EMBL/GenBank/DDBJ whole genome shotgun (WGS) entry which is preliminary data.</text>
</comment>
<evidence type="ECO:0000313" key="1">
    <source>
        <dbReference type="EMBL" id="GAG32857.1"/>
    </source>
</evidence>
<feature type="non-terminal residue" evidence="1">
    <location>
        <position position="1"/>
    </location>
</feature>
<dbReference type="SUPFAM" id="SSF52266">
    <property type="entry name" value="SGNH hydrolase"/>
    <property type="match status" value="1"/>
</dbReference>
<reference evidence="1" key="1">
    <citation type="journal article" date="2014" name="Front. Microbiol.">
        <title>High frequency of phylogenetically diverse reductive dehalogenase-homologous genes in deep subseafloor sedimentary metagenomes.</title>
        <authorList>
            <person name="Kawai M."/>
            <person name="Futagami T."/>
            <person name="Toyoda A."/>
            <person name="Takaki Y."/>
            <person name="Nishi S."/>
            <person name="Hori S."/>
            <person name="Arai W."/>
            <person name="Tsubouchi T."/>
            <person name="Morono Y."/>
            <person name="Uchiyama I."/>
            <person name="Ito T."/>
            <person name="Fujiyama A."/>
            <person name="Inagaki F."/>
            <person name="Takami H."/>
        </authorList>
    </citation>
    <scope>NUCLEOTIDE SEQUENCE</scope>
    <source>
        <strain evidence="1">Expedition CK06-06</strain>
    </source>
</reference>
<dbReference type="Gene3D" id="3.40.50.1110">
    <property type="entry name" value="SGNH hydrolase"/>
    <property type="match status" value="1"/>
</dbReference>
<proteinExistence type="predicted"/>
<sequence>LVASHTNTDGTKPKIIVSAYPPNLILLGSQVVARYNIKLQSDLTGIDLWIDSNWDDLYNPTTGQAHVSLMSDLVHPNADGYAVIAENWLAAIQFLASPRHSLYLPCVLHSP</sequence>
<dbReference type="AlphaFoldDB" id="X0XBP8"/>
<protein>
    <recommendedName>
        <fullName evidence="2">SGNH hydrolase-type esterase domain-containing protein</fullName>
    </recommendedName>
</protein>
<accession>X0XBP8</accession>
<gene>
    <name evidence="1" type="ORF">S01H1_73935</name>
</gene>
<organism evidence="1">
    <name type="scientific">marine sediment metagenome</name>
    <dbReference type="NCBI Taxonomy" id="412755"/>
    <lineage>
        <taxon>unclassified sequences</taxon>
        <taxon>metagenomes</taxon>
        <taxon>ecological metagenomes</taxon>
    </lineage>
</organism>
<dbReference type="EMBL" id="BARS01049429">
    <property type="protein sequence ID" value="GAG32857.1"/>
    <property type="molecule type" value="Genomic_DNA"/>
</dbReference>